<evidence type="ECO:0000313" key="22">
    <source>
        <dbReference type="Proteomes" id="UP000326396"/>
    </source>
</evidence>
<dbReference type="InterPro" id="IPR017441">
    <property type="entry name" value="Protein_kinase_ATP_BS"/>
</dbReference>
<comment type="caution">
    <text evidence="21">The sequence shown here is derived from an EMBL/GenBank/DDBJ whole genome shotgun (WGS) entry which is preliminary data.</text>
</comment>
<sequence length="820" mass="91367">MKHLYATLSPSPSTWTGNNFCKWEGIKCDNSNRVTAINLRSKSLTGTLPPDINNLTHLETLAVQHNSISGDIPTMANLARLQLVHLNNNNFTSFPSTFFTGLNNLHFFSVSDNPNLAPWHLPENLYRCFHLKRFDATNANIVGKIPDVFYRLHTLQTLRLSYNDLTGTLPQSFAGSQIRVLHINNQVQGLSGSIDVLSLMTRLNEAWLDFNLFTGVIPDLSNCTDLYDLQLRNNEFRGLVPESLMNLPKIGNISMQNNLLQGPLPVFKSVVHADLGADNNSFCLPKPGPCDPQVNILLEIARSFGYPMLLAKSWKGNDACLNWGFVSCDLSEKNVTNLSFLNLNFSGFISPAFANLTALKILSLGNNNLSGPIPKILTSLPDLQLLDVSNNNLSGEIPMFSHKVKFLHSGNPFLGNNEHDMPSRKTKWVLILVGTASVIILVIMGFLCIPLRFNLRNNQCPGEVPNPNETGNTHPEMSVFEDGVAVISFQVVQQATNDFSDENVLGEGSFGVVYKGELVDGTKIAVKRMNSGETKGTHVKDFETEVTVLKTVRHRHLVNLVGYCINDNERLLVYEYMSQGTLSQRLFEWEAHKTDPLSWKQRVLIGLDVARGLEYLHGLGPTNFIHRDLKSSNILLDDHLRAKVADFGLVKYAPDGTQSVETRVAGTFGYVAPEYASTGRVSTKVDVYAFGTVLMEMLTGRKAMDNTKPEDEKHLVTWFHKDLTLKEDLMKVIDPTLDTNEEKTVENIYKVGLLAAQCTKRDRHQRPDMGHVVFVLGSLVEQWEPPRIDEDEGNGDDVSNIFSQLKRKLQTGEGTSGTTD</sequence>
<evidence type="ECO:0000256" key="13">
    <source>
        <dbReference type="ARBA" id="ARBA00022989"/>
    </source>
</evidence>
<dbReference type="PANTHER" id="PTHR47986">
    <property type="entry name" value="OSJNBA0070M12.3 PROTEIN"/>
    <property type="match status" value="1"/>
</dbReference>
<evidence type="ECO:0000256" key="14">
    <source>
        <dbReference type="ARBA" id="ARBA00023136"/>
    </source>
</evidence>
<dbReference type="GO" id="GO:0051707">
    <property type="term" value="P:response to other organism"/>
    <property type="evidence" value="ECO:0007669"/>
    <property type="project" value="UniProtKB-ARBA"/>
</dbReference>
<dbReference type="FunFam" id="1.10.510.10:FF:000468">
    <property type="entry name" value="PTI1-like tyrosine-protein kinase 3"/>
    <property type="match status" value="1"/>
</dbReference>
<dbReference type="Proteomes" id="UP000326396">
    <property type="component" value="Linkage Group LG6"/>
</dbReference>
<accession>A0A5N6M9E3</accession>
<evidence type="ECO:0000256" key="2">
    <source>
        <dbReference type="ARBA" id="ARBA00008684"/>
    </source>
</evidence>
<keyword evidence="15" id="KW-1015">Disulfide bond</keyword>
<organism evidence="21 22">
    <name type="scientific">Mikania micrantha</name>
    <name type="common">bitter vine</name>
    <dbReference type="NCBI Taxonomy" id="192012"/>
    <lineage>
        <taxon>Eukaryota</taxon>
        <taxon>Viridiplantae</taxon>
        <taxon>Streptophyta</taxon>
        <taxon>Embryophyta</taxon>
        <taxon>Tracheophyta</taxon>
        <taxon>Spermatophyta</taxon>
        <taxon>Magnoliopsida</taxon>
        <taxon>eudicotyledons</taxon>
        <taxon>Gunneridae</taxon>
        <taxon>Pentapetalae</taxon>
        <taxon>asterids</taxon>
        <taxon>campanulids</taxon>
        <taxon>Asterales</taxon>
        <taxon>Asteraceae</taxon>
        <taxon>Asteroideae</taxon>
        <taxon>Heliantheae alliance</taxon>
        <taxon>Eupatorieae</taxon>
        <taxon>Mikania</taxon>
    </lineage>
</organism>
<comment type="subcellular location">
    <subcellularLocation>
        <location evidence="1">Cell membrane</location>
        <topology evidence="1">Single-pass membrane protein</topology>
    </subcellularLocation>
</comment>
<dbReference type="InterPro" id="IPR032675">
    <property type="entry name" value="LRR_dom_sf"/>
</dbReference>
<comment type="similarity">
    <text evidence="2">Belongs to the protein kinase superfamily. Ser/Thr protein kinase family.</text>
</comment>
<dbReference type="InterPro" id="IPR003591">
    <property type="entry name" value="Leu-rich_rpt_typical-subtyp"/>
</dbReference>
<evidence type="ECO:0000256" key="15">
    <source>
        <dbReference type="ARBA" id="ARBA00023157"/>
    </source>
</evidence>
<feature type="transmembrane region" description="Helical" evidence="19">
    <location>
        <begin position="428"/>
        <end position="449"/>
    </location>
</feature>
<evidence type="ECO:0000256" key="7">
    <source>
        <dbReference type="ARBA" id="ARBA00022692"/>
    </source>
</evidence>
<keyword evidence="16" id="KW-0675">Receptor</keyword>
<evidence type="ECO:0000259" key="20">
    <source>
        <dbReference type="PROSITE" id="PS50011"/>
    </source>
</evidence>
<keyword evidence="5" id="KW-0433">Leucine-rich repeat</keyword>
<evidence type="ECO:0000256" key="4">
    <source>
        <dbReference type="ARBA" id="ARBA00022527"/>
    </source>
</evidence>
<dbReference type="Pfam" id="PF08263">
    <property type="entry name" value="LRRNT_2"/>
    <property type="match status" value="2"/>
</dbReference>
<keyword evidence="14 19" id="KW-0472">Membrane</keyword>
<evidence type="ECO:0000256" key="18">
    <source>
        <dbReference type="PROSITE-ProRule" id="PRU10141"/>
    </source>
</evidence>
<dbReference type="FunFam" id="3.80.10.10:FF:000129">
    <property type="entry name" value="Leucine-rich repeat receptor-like kinase"/>
    <property type="match status" value="1"/>
</dbReference>
<keyword evidence="4" id="KW-0723">Serine/threonine-protein kinase</keyword>
<evidence type="ECO:0000256" key="11">
    <source>
        <dbReference type="ARBA" id="ARBA00022777"/>
    </source>
</evidence>
<feature type="domain" description="Protein kinase" evidence="20">
    <location>
        <begin position="499"/>
        <end position="780"/>
    </location>
</feature>
<proteinExistence type="inferred from homology"/>
<dbReference type="InterPro" id="IPR013210">
    <property type="entry name" value="LRR_N_plant-typ"/>
</dbReference>
<evidence type="ECO:0000256" key="9">
    <source>
        <dbReference type="ARBA" id="ARBA00022737"/>
    </source>
</evidence>
<reference evidence="21 22" key="1">
    <citation type="submission" date="2019-05" db="EMBL/GenBank/DDBJ databases">
        <title>Mikania micrantha, genome provides insights into the molecular mechanism of rapid growth.</title>
        <authorList>
            <person name="Liu B."/>
        </authorList>
    </citation>
    <scope>NUCLEOTIDE SEQUENCE [LARGE SCALE GENOMIC DNA]</scope>
    <source>
        <strain evidence="21">NLD-2019</strain>
        <tissue evidence="21">Leaf</tissue>
    </source>
</reference>
<dbReference type="GO" id="GO:0005886">
    <property type="term" value="C:plasma membrane"/>
    <property type="evidence" value="ECO:0007669"/>
    <property type="project" value="UniProtKB-SubCell"/>
</dbReference>
<dbReference type="SUPFAM" id="SSF52058">
    <property type="entry name" value="L domain-like"/>
    <property type="match status" value="1"/>
</dbReference>
<feature type="binding site" evidence="18">
    <location>
        <position position="527"/>
    </location>
    <ligand>
        <name>ATP</name>
        <dbReference type="ChEBI" id="CHEBI:30616"/>
    </ligand>
</feature>
<dbReference type="PROSITE" id="PS00108">
    <property type="entry name" value="PROTEIN_KINASE_ST"/>
    <property type="match status" value="1"/>
</dbReference>
<dbReference type="InterPro" id="IPR008271">
    <property type="entry name" value="Ser/Thr_kinase_AS"/>
</dbReference>
<keyword evidence="22" id="KW-1185">Reference proteome</keyword>
<keyword evidence="17" id="KW-0325">Glycoprotein</keyword>
<dbReference type="InterPro" id="IPR000719">
    <property type="entry name" value="Prot_kinase_dom"/>
</dbReference>
<dbReference type="InterPro" id="IPR001245">
    <property type="entry name" value="Ser-Thr/Tyr_kinase_cat_dom"/>
</dbReference>
<dbReference type="Gene3D" id="1.10.510.10">
    <property type="entry name" value="Transferase(Phosphotransferase) domain 1"/>
    <property type="match status" value="1"/>
</dbReference>
<dbReference type="Pfam" id="PF07714">
    <property type="entry name" value="PK_Tyr_Ser-Thr"/>
    <property type="match status" value="1"/>
</dbReference>
<gene>
    <name evidence="21" type="ORF">E3N88_32566</name>
</gene>
<keyword evidence="6" id="KW-0808">Transferase</keyword>
<keyword evidence="10 18" id="KW-0547">Nucleotide-binding</keyword>
<dbReference type="GO" id="GO:0005524">
    <property type="term" value="F:ATP binding"/>
    <property type="evidence" value="ECO:0007669"/>
    <property type="project" value="UniProtKB-UniRule"/>
</dbReference>
<dbReference type="GO" id="GO:0004674">
    <property type="term" value="F:protein serine/threonine kinase activity"/>
    <property type="evidence" value="ECO:0007669"/>
    <property type="project" value="UniProtKB-KW"/>
</dbReference>
<dbReference type="InterPro" id="IPR011009">
    <property type="entry name" value="Kinase-like_dom_sf"/>
</dbReference>
<keyword evidence="9" id="KW-0677">Repeat</keyword>
<evidence type="ECO:0000256" key="6">
    <source>
        <dbReference type="ARBA" id="ARBA00022679"/>
    </source>
</evidence>
<keyword evidence="8" id="KW-0732">Signal</keyword>
<keyword evidence="7 19" id="KW-0812">Transmembrane</keyword>
<dbReference type="FunFam" id="3.30.200.20:FF:000039">
    <property type="entry name" value="receptor-like protein kinase FERONIA"/>
    <property type="match status" value="1"/>
</dbReference>
<dbReference type="EMBL" id="SZYD01000016">
    <property type="protein sequence ID" value="KAD3337046.1"/>
    <property type="molecule type" value="Genomic_DNA"/>
</dbReference>
<dbReference type="InterPro" id="IPR052422">
    <property type="entry name" value="Auxin_Ser/Thr_Kinase"/>
</dbReference>
<evidence type="ECO:0000256" key="17">
    <source>
        <dbReference type="ARBA" id="ARBA00023180"/>
    </source>
</evidence>
<evidence type="ECO:0000256" key="5">
    <source>
        <dbReference type="ARBA" id="ARBA00022614"/>
    </source>
</evidence>
<evidence type="ECO:0000256" key="19">
    <source>
        <dbReference type="SAM" id="Phobius"/>
    </source>
</evidence>
<keyword evidence="11" id="KW-0418">Kinase</keyword>
<dbReference type="SUPFAM" id="SSF56112">
    <property type="entry name" value="Protein kinase-like (PK-like)"/>
    <property type="match status" value="1"/>
</dbReference>
<evidence type="ECO:0000256" key="12">
    <source>
        <dbReference type="ARBA" id="ARBA00022840"/>
    </source>
</evidence>
<evidence type="ECO:0000256" key="10">
    <source>
        <dbReference type="ARBA" id="ARBA00022741"/>
    </source>
</evidence>
<evidence type="ECO:0000256" key="1">
    <source>
        <dbReference type="ARBA" id="ARBA00004162"/>
    </source>
</evidence>
<dbReference type="GO" id="GO:0006952">
    <property type="term" value="P:defense response"/>
    <property type="evidence" value="ECO:0007669"/>
    <property type="project" value="UniProtKB-ARBA"/>
</dbReference>
<dbReference type="FunFam" id="3.80.10.10:FF:000190">
    <property type="entry name" value="Receptor-like kinase TMK4"/>
    <property type="match status" value="1"/>
</dbReference>
<dbReference type="PROSITE" id="PS00107">
    <property type="entry name" value="PROTEIN_KINASE_ATP"/>
    <property type="match status" value="1"/>
</dbReference>
<dbReference type="AlphaFoldDB" id="A0A5N6M9E3"/>
<dbReference type="InterPro" id="IPR001611">
    <property type="entry name" value="Leu-rich_rpt"/>
</dbReference>
<dbReference type="SMART" id="SM00220">
    <property type="entry name" value="S_TKc"/>
    <property type="match status" value="1"/>
</dbReference>
<dbReference type="SMART" id="SM00369">
    <property type="entry name" value="LRR_TYP"/>
    <property type="match status" value="4"/>
</dbReference>
<name>A0A5N6M9E3_9ASTR</name>
<evidence type="ECO:0000256" key="16">
    <source>
        <dbReference type="ARBA" id="ARBA00023170"/>
    </source>
</evidence>
<dbReference type="PANTHER" id="PTHR47986:SF17">
    <property type="entry name" value="PROTEIN KINASE DOMAIN-CONTAINING PROTEIN"/>
    <property type="match status" value="1"/>
</dbReference>
<dbReference type="Gene3D" id="3.30.200.20">
    <property type="entry name" value="Phosphorylase Kinase, domain 1"/>
    <property type="match status" value="1"/>
</dbReference>
<evidence type="ECO:0000256" key="8">
    <source>
        <dbReference type="ARBA" id="ARBA00022729"/>
    </source>
</evidence>
<keyword evidence="3" id="KW-1003">Cell membrane</keyword>
<dbReference type="CDD" id="cd14066">
    <property type="entry name" value="STKc_IRAK"/>
    <property type="match status" value="1"/>
</dbReference>
<evidence type="ECO:0000313" key="21">
    <source>
        <dbReference type="EMBL" id="KAD3337046.1"/>
    </source>
</evidence>
<evidence type="ECO:0000256" key="3">
    <source>
        <dbReference type="ARBA" id="ARBA00022475"/>
    </source>
</evidence>
<dbReference type="OrthoDB" id="978612at2759"/>
<dbReference type="PROSITE" id="PS50011">
    <property type="entry name" value="PROTEIN_KINASE_DOM"/>
    <property type="match status" value="1"/>
</dbReference>
<keyword evidence="13 19" id="KW-1133">Transmembrane helix</keyword>
<keyword evidence="12 18" id="KW-0067">ATP-binding</keyword>
<dbReference type="Pfam" id="PF00560">
    <property type="entry name" value="LRR_1"/>
    <property type="match status" value="3"/>
</dbReference>
<dbReference type="Gene3D" id="3.80.10.10">
    <property type="entry name" value="Ribonuclease Inhibitor"/>
    <property type="match status" value="2"/>
</dbReference>
<protein>
    <recommendedName>
        <fullName evidence="20">Protein kinase domain-containing protein</fullName>
    </recommendedName>
</protein>